<evidence type="ECO:0000313" key="3">
    <source>
        <dbReference type="EMBL" id="GAI46923.1"/>
    </source>
</evidence>
<gene>
    <name evidence="3" type="ORF">S06H3_63592</name>
</gene>
<dbReference type="InterPro" id="IPR024550">
    <property type="entry name" value="TFIIEa/SarR/Rpc3_HTH_dom"/>
</dbReference>
<feature type="domain" description="HTH TFE/IIEalpha-type" evidence="2">
    <location>
        <begin position="27"/>
        <end position="109"/>
    </location>
</feature>
<dbReference type="Gene3D" id="1.10.10.10">
    <property type="entry name" value="Winged helix-like DNA-binding domain superfamily/Winged helix DNA-binding domain"/>
    <property type="match status" value="1"/>
</dbReference>
<organism evidence="3">
    <name type="scientific">marine sediment metagenome</name>
    <dbReference type="NCBI Taxonomy" id="412755"/>
    <lineage>
        <taxon>unclassified sequences</taxon>
        <taxon>metagenomes</taxon>
        <taxon>ecological metagenomes</taxon>
    </lineage>
</organism>
<dbReference type="EMBL" id="BARV01042223">
    <property type="protein sequence ID" value="GAI46923.1"/>
    <property type="molecule type" value="Genomic_DNA"/>
</dbReference>
<dbReference type="InterPro" id="IPR036390">
    <property type="entry name" value="WH_DNA-bd_sf"/>
</dbReference>
<dbReference type="SUPFAM" id="SSF46785">
    <property type="entry name" value="Winged helix' DNA-binding domain"/>
    <property type="match status" value="1"/>
</dbReference>
<dbReference type="InterPro" id="IPR036388">
    <property type="entry name" value="WH-like_DNA-bd_sf"/>
</dbReference>
<dbReference type="InterPro" id="IPR017919">
    <property type="entry name" value="TFIIE/TFIIEa_HTH"/>
</dbReference>
<dbReference type="InterPro" id="IPR016481">
    <property type="entry name" value="TF_E_archaea"/>
</dbReference>
<dbReference type="PROSITE" id="PS51344">
    <property type="entry name" value="HTH_TFE_IIE"/>
    <property type="match status" value="1"/>
</dbReference>
<feature type="non-terminal residue" evidence="3">
    <location>
        <position position="131"/>
    </location>
</feature>
<protein>
    <recommendedName>
        <fullName evidence="2">HTH TFE/IIEalpha-type domain-containing protein</fullName>
    </recommendedName>
</protein>
<dbReference type="AlphaFoldDB" id="X1NTH7"/>
<dbReference type="PIRSF" id="PIRSF006373">
    <property type="entry name" value="TF_E_archaea"/>
    <property type="match status" value="1"/>
</dbReference>
<accession>X1NTH7</accession>
<reference evidence="3" key="1">
    <citation type="journal article" date="2014" name="Front. Microbiol.">
        <title>High frequency of phylogenetically diverse reductive dehalogenase-homologous genes in deep subseafloor sedimentary metagenomes.</title>
        <authorList>
            <person name="Kawai M."/>
            <person name="Futagami T."/>
            <person name="Toyoda A."/>
            <person name="Takaki Y."/>
            <person name="Nishi S."/>
            <person name="Hori S."/>
            <person name="Arai W."/>
            <person name="Tsubouchi T."/>
            <person name="Morono Y."/>
            <person name="Uchiyama I."/>
            <person name="Ito T."/>
            <person name="Fujiyama A."/>
            <person name="Inagaki F."/>
            <person name="Takami H."/>
        </authorList>
    </citation>
    <scope>NUCLEOTIDE SEQUENCE</scope>
    <source>
        <strain evidence="3">Expedition CK06-06</strain>
    </source>
</reference>
<sequence>GWDWMGKKSSRGKKAVEKRAKVKEPPEDPVLRGIIVGVVGEHGYGIAKGFMKKEITAEEVGKKLGIHVNFVRKILYDLYENRVASYRRDRDEQSGWYVYYWRIDPGRALEYYKNNKYLLMQKLEERLETER</sequence>
<feature type="compositionally biased region" description="Basic and acidic residues" evidence="1">
    <location>
        <begin position="14"/>
        <end position="24"/>
    </location>
</feature>
<feature type="region of interest" description="Disordered" evidence="1">
    <location>
        <begin position="1"/>
        <end position="24"/>
    </location>
</feature>
<evidence type="ECO:0000256" key="1">
    <source>
        <dbReference type="SAM" id="MobiDB-lite"/>
    </source>
</evidence>
<proteinExistence type="predicted"/>
<feature type="non-terminal residue" evidence="3">
    <location>
        <position position="1"/>
    </location>
</feature>
<evidence type="ECO:0000259" key="2">
    <source>
        <dbReference type="PROSITE" id="PS51344"/>
    </source>
</evidence>
<dbReference type="GO" id="GO:0006355">
    <property type="term" value="P:regulation of DNA-templated transcription"/>
    <property type="evidence" value="ECO:0007669"/>
    <property type="project" value="InterPro"/>
</dbReference>
<dbReference type="Pfam" id="PF02002">
    <property type="entry name" value="TFIIE_alpha"/>
    <property type="match status" value="1"/>
</dbReference>
<name>X1NTH7_9ZZZZ</name>
<comment type="caution">
    <text evidence="3">The sequence shown here is derived from an EMBL/GenBank/DDBJ whole genome shotgun (WGS) entry which is preliminary data.</text>
</comment>